<sequence length="132" mass="15010">MANAEMPEEFLSDEDEEEQQQCGSPEERQRKQEKHAEAMVRSMERASSPFTGDREFLPLIGTSTMPDGKFTIEGSVCRCHAGAGRLRTCQVSVGDFVPRPYYEVPAAMEAFVEWLNRELASWVMPIHRINNN</sequence>
<feature type="region of interest" description="Disordered" evidence="1">
    <location>
        <begin position="1"/>
        <end position="58"/>
    </location>
</feature>
<evidence type="ECO:0000256" key="1">
    <source>
        <dbReference type="SAM" id="MobiDB-lite"/>
    </source>
</evidence>
<name>A0A183BPG4_GLOPA</name>
<reference evidence="3" key="3">
    <citation type="submission" date="2016-06" db="UniProtKB">
        <authorList>
            <consortium name="WormBaseParasite"/>
        </authorList>
    </citation>
    <scope>IDENTIFICATION</scope>
</reference>
<feature type="compositionally biased region" description="Acidic residues" evidence="1">
    <location>
        <begin position="1"/>
        <end position="19"/>
    </location>
</feature>
<dbReference type="InterPro" id="IPR036597">
    <property type="entry name" value="Fido-like_dom_sf"/>
</dbReference>
<reference evidence="2" key="1">
    <citation type="submission" date="2013-12" db="EMBL/GenBank/DDBJ databases">
        <authorList>
            <person name="Aslett M."/>
        </authorList>
    </citation>
    <scope>NUCLEOTIDE SEQUENCE [LARGE SCALE GENOMIC DNA]</scope>
    <source>
        <strain evidence="2">Lindley</strain>
    </source>
</reference>
<protein>
    <submittedName>
        <fullName evidence="3">Uncharacterized protein</fullName>
    </submittedName>
</protein>
<evidence type="ECO:0000313" key="2">
    <source>
        <dbReference type="Proteomes" id="UP000050741"/>
    </source>
</evidence>
<keyword evidence="2" id="KW-1185">Reference proteome</keyword>
<dbReference type="Proteomes" id="UP000050741">
    <property type="component" value="Unassembled WGS sequence"/>
</dbReference>
<dbReference type="WBParaSite" id="GPLIN_000250000">
    <property type="protein sequence ID" value="GPLIN_000250000"/>
    <property type="gene ID" value="GPLIN_000250000"/>
</dbReference>
<proteinExistence type="predicted"/>
<organism evidence="2 3">
    <name type="scientific">Globodera pallida</name>
    <name type="common">Potato cyst nematode worm</name>
    <name type="synonym">Heterodera pallida</name>
    <dbReference type="NCBI Taxonomy" id="36090"/>
    <lineage>
        <taxon>Eukaryota</taxon>
        <taxon>Metazoa</taxon>
        <taxon>Ecdysozoa</taxon>
        <taxon>Nematoda</taxon>
        <taxon>Chromadorea</taxon>
        <taxon>Rhabditida</taxon>
        <taxon>Tylenchina</taxon>
        <taxon>Tylenchomorpha</taxon>
        <taxon>Tylenchoidea</taxon>
        <taxon>Heteroderidae</taxon>
        <taxon>Heteroderinae</taxon>
        <taxon>Globodera</taxon>
    </lineage>
</organism>
<dbReference type="AlphaFoldDB" id="A0A183BPG4"/>
<dbReference type="SUPFAM" id="SSF140931">
    <property type="entry name" value="Fic-like"/>
    <property type="match status" value="1"/>
</dbReference>
<accession>A0A183BPG4</accession>
<feature type="compositionally biased region" description="Basic and acidic residues" evidence="1">
    <location>
        <begin position="25"/>
        <end position="44"/>
    </location>
</feature>
<evidence type="ECO:0000313" key="3">
    <source>
        <dbReference type="WBParaSite" id="GPLIN_000250000"/>
    </source>
</evidence>
<reference evidence="2" key="2">
    <citation type="submission" date="2014-05" db="EMBL/GenBank/DDBJ databases">
        <title>The genome and life-stage specific transcriptomes of Globodera pallida elucidate key aspects of plant parasitism by a cyst nematode.</title>
        <authorList>
            <person name="Cotton J.A."/>
            <person name="Lilley C.J."/>
            <person name="Jones L.M."/>
            <person name="Kikuchi T."/>
            <person name="Reid A.J."/>
            <person name="Thorpe P."/>
            <person name="Tsai I.J."/>
            <person name="Beasley H."/>
            <person name="Blok V."/>
            <person name="Cock P.J.A."/>
            <person name="Van den Akker S.E."/>
            <person name="Holroyd N."/>
            <person name="Hunt M."/>
            <person name="Mantelin S."/>
            <person name="Naghra H."/>
            <person name="Pain A."/>
            <person name="Palomares-Rius J.E."/>
            <person name="Zarowiecki M."/>
            <person name="Berriman M."/>
            <person name="Jones J.T."/>
            <person name="Urwin P.E."/>
        </authorList>
    </citation>
    <scope>NUCLEOTIDE SEQUENCE [LARGE SCALE GENOMIC DNA]</scope>
    <source>
        <strain evidence="2">Lindley</strain>
    </source>
</reference>
<dbReference type="Gene3D" id="1.10.3290.10">
    <property type="entry name" value="Fido-like domain"/>
    <property type="match status" value="1"/>
</dbReference>